<feature type="domain" description="RRM" evidence="2">
    <location>
        <begin position="616"/>
        <end position="687"/>
    </location>
</feature>
<feature type="region of interest" description="Disordered" evidence="1">
    <location>
        <begin position="372"/>
        <end position="448"/>
    </location>
</feature>
<proteinExistence type="predicted"/>
<accession>A0ABY9BWX6</accession>
<dbReference type="SUPFAM" id="SSF54928">
    <property type="entry name" value="RNA-binding domain, RBD"/>
    <property type="match status" value="1"/>
</dbReference>
<feature type="compositionally biased region" description="Basic and acidic residues" evidence="1">
    <location>
        <begin position="42"/>
        <end position="55"/>
    </location>
</feature>
<dbReference type="CDD" id="cd00590">
    <property type="entry name" value="RRM_SF"/>
    <property type="match status" value="1"/>
</dbReference>
<feature type="domain" description="RRM" evidence="2">
    <location>
        <begin position="721"/>
        <end position="787"/>
    </location>
</feature>
<keyword evidence="4" id="KW-1185">Reference proteome</keyword>
<dbReference type="InterPro" id="IPR000504">
    <property type="entry name" value="RRM_dom"/>
</dbReference>
<evidence type="ECO:0000313" key="3">
    <source>
        <dbReference type="EMBL" id="WJZ87360.1"/>
    </source>
</evidence>
<dbReference type="PANTHER" id="PTHR34568">
    <property type="entry name" value="RRM DOMAIN-CONTAINING PROTEIN"/>
    <property type="match status" value="1"/>
</dbReference>
<feature type="domain" description="RRM" evidence="2">
    <location>
        <begin position="796"/>
        <end position="864"/>
    </location>
</feature>
<feature type="compositionally biased region" description="Polar residues" evidence="1">
    <location>
        <begin position="411"/>
        <end position="423"/>
    </location>
</feature>
<gene>
    <name evidence="3" type="ORF">VitviT2T_006745</name>
</gene>
<dbReference type="PANTHER" id="PTHR34568:SF5">
    <property type="entry name" value="RNA-BINDING (RRM_RBD_RNP MOTIFS) FAMILY PROTEIN"/>
    <property type="match status" value="1"/>
</dbReference>
<feature type="compositionally biased region" description="Polar residues" evidence="1">
    <location>
        <begin position="372"/>
        <end position="388"/>
    </location>
</feature>
<protein>
    <recommendedName>
        <fullName evidence="2">RRM domain-containing protein</fullName>
    </recommendedName>
</protein>
<dbReference type="EMBL" id="CP126652">
    <property type="protein sequence ID" value="WJZ87360.1"/>
    <property type="molecule type" value="Genomic_DNA"/>
</dbReference>
<evidence type="ECO:0000259" key="2">
    <source>
        <dbReference type="SMART" id="SM00360"/>
    </source>
</evidence>
<evidence type="ECO:0000313" key="4">
    <source>
        <dbReference type="Proteomes" id="UP001227230"/>
    </source>
</evidence>
<dbReference type="InterPro" id="IPR035979">
    <property type="entry name" value="RBD_domain_sf"/>
</dbReference>
<evidence type="ECO:0000256" key="1">
    <source>
        <dbReference type="SAM" id="MobiDB-lite"/>
    </source>
</evidence>
<dbReference type="InterPro" id="IPR058942">
    <property type="entry name" value="AT3G52170-like"/>
</dbReference>
<sequence>MALAQLLRPKPGFYVHKIGLPRPRRCCSSSSNSKAEQSSQTKKLEAAREQHGPLARESDMQKFMEMDPGVSPTQTQVRSEVWGSFCTVRNILMRLKERMLGHFQLQNHSTSLMSDSRVDTAVPDIAPHTCPDNTEFGQAKSIVQLSEAVANCLSCVKNISKNETPQIMVGNSLDYMVNTTSSEVIKIHNNQENTELGDPGSLVEFSETIEDSHGNDKKISVAAAPLEIEKHSSEDMVGKTVSEVSKMYNNLDRTEVGETVTTVQLSEVLIDSHSNKKNVSRSAISHMMGEDPSVDMAQSEETPDMSKLVGPKSRHIHLSKVVADIAAVFDRDLMSKSQKFSCMEHSFLNEDTRGAFPKDGVEELTAIGNRNCQHNKKITSSGQPSSAGTKDDENLATSGSAPRVMELSDMFTRTMNNPSQGEMASQKRFALTPKRFSEDSNETSGEKVAKSSDIKFLIDFIKELPREQLISRSQDSLSNQTNQVSNRGLPMKEKEVRNKDSVRRIQSCPDLQKSNSKEGLTQLKSIFVDKERSTKNPEKKHCINTPCETHKENRNTDKREEVQCTDMSDGSDRHHSDFEATDHVLKPYTMVPCPTSKDPNKNLNISSIGEGAEQNKVLMRFLLKSTPKREILSALKDCGPIATVSEFSHVKGSNFKDAYVYFETDAGLQKALKKTDLVVEDVDVIMEGTSSLEIISNRISIPDLIGDPDVPGALVKNPTRTAVTKGLTLDMSWKHLEKALSCGKGISGFIMGSSSSVAYVEFETEDAKEKAIAKHSFKVLGKCLQVFRIDAPRTTVARISNINSRKGEKKIRSVCSHYGQVKNVVHRDPDTVDVHFKLAEWPSMLHILNSLNGKVVDDSQWVVQPATVYPPEILRALWSQPDGRKHVKAIIHNLLQKIAESHTDMGRLTDVAAKYYGDRL</sequence>
<organism evidence="3 4">
    <name type="scientific">Vitis vinifera</name>
    <name type="common">Grape</name>
    <dbReference type="NCBI Taxonomy" id="29760"/>
    <lineage>
        <taxon>Eukaryota</taxon>
        <taxon>Viridiplantae</taxon>
        <taxon>Streptophyta</taxon>
        <taxon>Embryophyta</taxon>
        <taxon>Tracheophyta</taxon>
        <taxon>Spermatophyta</taxon>
        <taxon>Magnoliopsida</taxon>
        <taxon>eudicotyledons</taxon>
        <taxon>Gunneridae</taxon>
        <taxon>Pentapetalae</taxon>
        <taxon>rosids</taxon>
        <taxon>Vitales</taxon>
        <taxon>Vitaceae</taxon>
        <taxon>Viteae</taxon>
        <taxon>Vitis</taxon>
    </lineage>
</organism>
<dbReference type="Proteomes" id="UP001227230">
    <property type="component" value="Chromosome 5"/>
</dbReference>
<reference evidence="3 4" key="1">
    <citation type="journal article" date="2023" name="Hortic Res">
        <title>The complete reference genome for grapevine (Vitis vinifera L.) genetics and breeding.</title>
        <authorList>
            <person name="Shi X."/>
            <person name="Cao S."/>
            <person name="Wang X."/>
            <person name="Huang S."/>
            <person name="Wang Y."/>
            <person name="Liu Z."/>
            <person name="Liu W."/>
            <person name="Leng X."/>
            <person name="Peng Y."/>
            <person name="Wang N."/>
            <person name="Wang Y."/>
            <person name="Ma Z."/>
            <person name="Xu X."/>
            <person name="Zhang F."/>
            <person name="Xue H."/>
            <person name="Zhong H."/>
            <person name="Wang Y."/>
            <person name="Zhang K."/>
            <person name="Velt A."/>
            <person name="Avia K."/>
            <person name="Holtgrawe D."/>
            <person name="Grimplet J."/>
            <person name="Matus J.T."/>
            <person name="Ware D."/>
            <person name="Wu X."/>
            <person name="Wang H."/>
            <person name="Liu C."/>
            <person name="Fang Y."/>
            <person name="Rustenholz C."/>
            <person name="Cheng Z."/>
            <person name="Xiao H."/>
            <person name="Zhou Y."/>
        </authorList>
    </citation>
    <scope>NUCLEOTIDE SEQUENCE [LARGE SCALE GENOMIC DNA]</scope>
    <source>
        <strain evidence="4">cv. Pinot noir / PN40024</strain>
        <tissue evidence="3">Leaf</tissue>
    </source>
</reference>
<name>A0ABY9BWX6_VITVI</name>
<feature type="region of interest" description="Disordered" evidence="1">
    <location>
        <begin position="24"/>
        <end position="55"/>
    </location>
</feature>
<dbReference type="SMART" id="SM00360">
    <property type="entry name" value="RRM"/>
    <property type="match status" value="3"/>
</dbReference>
<feature type="compositionally biased region" description="Low complexity" evidence="1">
    <location>
        <begin position="28"/>
        <end position="39"/>
    </location>
</feature>